<dbReference type="GO" id="GO:0010133">
    <property type="term" value="P:L-proline catabolic process to L-glutamate"/>
    <property type="evidence" value="ECO:0007669"/>
    <property type="project" value="TreeGrafter"/>
</dbReference>
<dbReference type="AlphaFoldDB" id="A0A8K0RPH6"/>
<comment type="cofactor">
    <cofactor evidence="5">
        <name>FAD</name>
        <dbReference type="ChEBI" id="CHEBI:57692"/>
    </cofactor>
</comment>
<comment type="similarity">
    <text evidence="1 5">Belongs to the proline oxidase family.</text>
</comment>
<dbReference type="GO" id="GO:0005739">
    <property type="term" value="C:mitochondrion"/>
    <property type="evidence" value="ECO:0007669"/>
    <property type="project" value="TreeGrafter"/>
</dbReference>
<sequence length="424" mass="47754">MEADRPSNTNSTVLAKLPTITLLRSLVLTSLMSRDWILRPSLAIIERIVKSKSLLLNADRNPLLNRLLRWTIYNHFCAGSNAEQVARSTALVKAMGYQGVILGYAKEFVIDPAEGKVCTDTSRYSSGCYKMIEEWKNGTLQTLQNLQPGDFLAVKLTGAGPICLDALQARQPTPHHIAKALEEICLATESRGCRLWIDAEQQILQVCLDEWTIELMRKYNRNKVLVYNTIQGYLKNARENTERHITLAAQEGWCLGLKLVRGAYIEHEVRSLIHTTKEDTDRSYDDIADMLISQRLPSKATGQEFPCSALFLASHNAASVWKAIAMYNRRWESGLPTTGLECGQIIGMADELSCELIDNYQRCVTSKGLTTTTAPGVYKFLAWGSVSECMGYLHRRAIENRGAIERTNHMIVALKKEFYRRIFG</sequence>
<gene>
    <name evidence="7" type="ORF">BKA59DRAFT_406559</name>
</gene>
<evidence type="ECO:0000256" key="5">
    <source>
        <dbReference type="RuleBase" id="RU364054"/>
    </source>
</evidence>
<evidence type="ECO:0000313" key="7">
    <source>
        <dbReference type="EMBL" id="KAH7235368.1"/>
    </source>
</evidence>
<keyword evidence="5" id="KW-0285">Flavoprotein</keyword>
<keyword evidence="4 5" id="KW-0642">Proline metabolism</keyword>
<name>A0A8K0RPH6_9HYPO</name>
<evidence type="ECO:0000256" key="2">
    <source>
        <dbReference type="ARBA" id="ARBA00012695"/>
    </source>
</evidence>
<dbReference type="SUPFAM" id="SSF51730">
    <property type="entry name" value="FAD-linked oxidoreductase"/>
    <property type="match status" value="1"/>
</dbReference>
<dbReference type="Gene3D" id="3.20.20.220">
    <property type="match status" value="1"/>
</dbReference>
<evidence type="ECO:0000313" key="8">
    <source>
        <dbReference type="Proteomes" id="UP000813427"/>
    </source>
</evidence>
<organism evidence="7 8">
    <name type="scientific">Fusarium tricinctum</name>
    <dbReference type="NCBI Taxonomy" id="61284"/>
    <lineage>
        <taxon>Eukaryota</taxon>
        <taxon>Fungi</taxon>
        <taxon>Dikarya</taxon>
        <taxon>Ascomycota</taxon>
        <taxon>Pezizomycotina</taxon>
        <taxon>Sordariomycetes</taxon>
        <taxon>Hypocreomycetidae</taxon>
        <taxon>Hypocreales</taxon>
        <taxon>Nectriaceae</taxon>
        <taxon>Fusarium</taxon>
        <taxon>Fusarium tricinctum species complex</taxon>
    </lineage>
</organism>
<evidence type="ECO:0000259" key="6">
    <source>
        <dbReference type="Pfam" id="PF01619"/>
    </source>
</evidence>
<dbReference type="PANTHER" id="PTHR13914">
    <property type="entry name" value="PROLINE OXIDASE"/>
    <property type="match status" value="1"/>
</dbReference>
<keyword evidence="3 5" id="KW-0560">Oxidoreductase</keyword>
<evidence type="ECO:0000256" key="1">
    <source>
        <dbReference type="ARBA" id="ARBA00005869"/>
    </source>
</evidence>
<feature type="domain" description="Proline dehydrogenase" evidence="6">
    <location>
        <begin position="93"/>
        <end position="408"/>
    </location>
</feature>
<dbReference type="EC" id="1.5.5.2" evidence="2 5"/>
<dbReference type="GO" id="GO:0071949">
    <property type="term" value="F:FAD binding"/>
    <property type="evidence" value="ECO:0007669"/>
    <property type="project" value="TreeGrafter"/>
</dbReference>
<protein>
    <recommendedName>
        <fullName evidence="2 5">Proline dehydrogenase</fullName>
        <ecNumber evidence="2 5">1.5.5.2</ecNumber>
    </recommendedName>
</protein>
<evidence type="ECO:0000256" key="3">
    <source>
        <dbReference type="ARBA" id="ARBA00023002"/>
    </source>
</evidence>
<comment type="caution">
    <text evidence="7">The sequence shown here is derived from an EMBL/GenBank/DDBJ whole genome shotgun (WGS) entry which is preliminary data.</text>
</comment>
<keyword evidence="8" id="KW-1185">Reference proteome</keyword>
<dbReference type="OrthoDB" id="5464at2759"/>
<dbReference type="Proteomes" id="UP000813427">
    <property type="component" value="Unassembled WGS sequence"/>
</dbReference>
<dbReference type="InterPro" id="IPR002872">
    <property type="entry name" value="Proline_DH_dom"/>
</dbReference>
<reference evidence="7" key="1">
    <citation type="journal article" date="2021" name="Nat. Commun.">
        <title>Genetic determinants of endophytism in the Arabidopsis root mycobiome.</title>
        <authorList>
            <person name="Mesny F."/>
            <person name="Miyauchi S."/>
            <person name="Thiergart T."/>
            <person name="Pickel B."/>
            <person name="Atanasova L."/>
            <person name="Karlsson M."/>
            <person name="Huettel B."/>
            <person name="Barry K.W."/>
            <person name="Haridas S."/>
            <person name="Chen C."/>
            <person name="Bauer D."/>
            <person name="Andreopoulos W."/>
            <person name="Pangilinan J."/>
            <person name="LaButti K."/>
            <person name="Riley R."/>
            <person name="Lipzen A."/>
            <person name="Clum A."/>
            <person name="Drula E."/>
            <person name="Henrissat B."/>
            <person name="Kohler A."/>
            <person name="Grigoriev I.V."/>
            <person name="Martin F.M."/>
            <person name="Hacquard S."/>
        </authorList>
    </citation>
    <scope>NUCLEOTIDE SEQUENCE</scope>
    <source>
        <strain evidence="7">MPI-SDFR-AT-0068</strain>
    </source>
</reference>
<accession>A0A8K0RPH6</accession>
<comment type="function">
    <text evidence="5">Converts proline to delta-1-pyrroline-5-carboxylate.</text>
</comment>
<dbReference type="InterPro" id="IPR029041">
    <property type="entry name" value="FAD-linked_oxidoreductase-like"/>
</dbReference>
<dbReference type="Pfam" id="PF01619">
    <property type="entry name" value="Pro_dh"/>
    <property type="match status" value="1"/>
</dbReference>
<dbReference type="InterPro" id="IPR015659">
    <property type="entry name" value="Proline_oxidase"/>
</dbReference>
<dbReference type="PANTHER" id="PTHR13914:SF34">
    <property type="entry name" value="PROLINE DEHYDROGENASE"/>
    <property type="match status" value="1"/>
</dbReference>
<dbReference type="GO" id="GO:0004657">
    <property type="term" value="F:proline dehydrogenase activity"/>
    <property type="evidence" value="ECO:0007669"/>
    <property type="project" value="UniProtKB-EC"/>
</dbReference>
<dbReference type="EMBL" id="JAGPXF010000007">
    <property type="protein sequence ID" value="KAH7235368.1"/>
    <property type="molecule type" value="Genomic_DNA"/>
</dbReference>
<comment type="catalytic activity">
    <reaction evidence="5">
        <text>L-proline + a quinone = (S)-1-pyrroline-5-carboxylate + a quinol + H(+)</text>
        <dbReference type="Rhea" id="RHEA:23784"/>
        <dbReference type="ChEBI" id="CHEBI:15378"/>
        <dbReference type="ChEBI" id="CHEBI:17388"/>
        <dbReference type="ChEBI" id="CHEBI:24646"/>
        <dbReference type="ChEBI" id="CHEBI:60039"/>
        <dbReference type="ChEBI" id="CHEBI:132124"/>
        <dbReference type="EC" id="1.5.5.2"/>
    </reaction>
</comment>
<keyword evidence="5" id="KW-0274">FAD</keyword>
<proteinExistence type="inferred from homology"/>
<evidence type="ECO:0000256" key="4">
    <source>
        <dbReference type="ARBA" id="ARBA00023062"/>
    </source>
</evidence>